<sequence>MQIRLLTTLELILNRSHNDYEHEAFVDNFSDDHLVCDCFDTILQDGATELSYCDMMALSDISAVLNVSIQSYCPPIQGAYFLSEPLAKLVRGRGV</sequence>
<proteinExistence type="predicted"/>
<gene>
    <name evidence="1" type="ORF">PoB_001229600</name>
</gene>
<evidence type="ECO:0000313" key="2">
    <source>
        <dbReference type="Proteomes" id="UP000735302"/>
    </source>
</evidence>
<name>A0AAV3YEQ3_9GAST</name>
<dbReference type="AlphaFoldDB" id="A0AAV3YEQ3"/>
<reference evidence="1 2" key="1">
    <citation type="journal article" date="2021" name="Elife">
        <title>Chloroplast acquisition without the gene transfer in kleptoplastic sea slugs, Plakobranchus ocellatus.</title>
        <authorList>
            <person name="Maeda T."/>
            <person name="Takahashi S."/>
            <person name="Yoshida T."/>
            <person name="Shimamura S."/>
            <person name="Takaki Y."/>
            <person name="Nagai Y."/>
            <person name="Toyoda A."/>
            <person name="Suzuki Y."/>
            <person name="Arimoto A."/>
            <person name="Ishii H."/>
            <person name="Satoh N."/>
            <person name="Nishiyama T."/>
            <person name="Hasebe M."/>
            <person name="Maruyama T."/>
            <person name="Minagawa J."/>
            <person name="Obokata J."/>
            <person name="Shigenobu S."/>
        </authorList>
    </citation>
    <scope>NUCLEOTIDE SEQUENCE [LARGE SCALE GENOMIC DNA]</scope>
</reference>
<accession>A0AAV3YEQ3</accession>
<dbReference type="EMBL" id="BLXT01001455">
    <property type="protein sequence ID" value="GFN85790.1"/>
    <property type="molecule type" value="Genomic_DNA"/>
</dbReference>
<keyword evidence="2" id="KW-1185">Reference proteome</keyword>
<organism evidence="1 2">
    <name type="scientific">Plakobranchus ocellatus</name>
    <dbReference type="NCBI Taxonomy" id="259542"/>
    <lineage>
        <taxon>Eukaryota</taxon>
        <taxon>Metazoa</taxon>
        <taxon>Spiralia</taxon>
        <taxon>Lophotrochozoa</taxon>
        <taxon>Mollusca</taxon>
        <taxon>Gastropoda</taxon>
        <taxon>Heterobranchia</taxon>
        <taxon>Euthyneura</taxon>
        <taxon>Panpulmonata</taxon>
        <taxon>Sacoglossa</taxon>
        <taxon>Placobranchoidea</taxon>
        <taxon>Plakobranchidae</taxon>
        <taxon>Plakobranchus</taxon>
    </lineage>
</organism>
<evidence type="ECO:0000313" key="1">
    <source>
        <dbReference type="EMBL" id="GFN85790.1"/>
    </source>
</evidence>
<comment type="caution">
    <text evidence="1">The sequence shown here is derived from an EMBL/GenBank/DDBJ whole genome shotgun (WGS) entry which is preliminary data.</text>
</comment>
<dbReference type="Proteomes" id="UP000735302">
    <property type="component" value="Unassembled WGS sequence"/>
</dbReference>
<protein>
    <submittedName>
        <fullName evidence="1">Uncharacterized protein</fullName>
    </submittedName>
</protein>